<comment type="subcellular location">
    <subcellularLocation>
        <location evidence="1">Cell membrane</location>
        <topology evidence="1">Single-pass membrane protein</topology>
    </subcellularLocation>
</comment>
<dbReference type="EMBL" id="JAUSTU010000001">
    <property type="protein sequence ID" value="MDQ0154071.1"/>
    <property type="molecule type" value="Genomic_DNA"/>
</dbReference>
<reference evidence="9 10" key="1">
    <citation type="submission" date="2023-07" db="EMBL/GenBank/DDBJ databases">
        <title>Genomic Encyclopedia of Type Strains, Phase IV (KMG-IV): sequencing the most valuable type-strain genomes for metagenomic binning, comparative biology and taxonomic classification.</title>
        <authorList>
            <person name="Goeker M."/>
        </authorList>
    </citation>
    <scope>NUCLEOTIDE SEQUENCE [LARGE SCALE GENOMIC DNA]</scope>
    <source>
        <strain evidence="9 10">DSM 23948</strain>
    </source>
</reference>
<evidence type="ECO:0000256" key="3">
    <source>
        <dbReference type="ARBA" id="ARBA00022692"/>
    </source>
</evidence>
<evidence type="ECO:0000259" key="8">
    <source>
        <dbReference type="PROSITE" id="PS51849"/>
    </source>
</evidence>
<gene>
    <name evidence="9" type="ORF">J2S07_000369</name>
</gene>
<feature type="transmembrane region" description="Helical" evidence="7">
    <location>
        <begin position="61"/>
        <end position="79"/>
    </location>
</feature>
<feature type="compositionally biased region" description="Low complexity" evidence="6">
    <location>
        <begin position="334"/>
        <end position="345"/>
    </location>
</feature>
<dbReference type="InterPro" id="IPR024449">
    <property type="entry name" value="Anti-sigma_RsgI_N"/>
</dbReference>
<keyword evidence="4 7" id="KW-1133">Transmembrane helix</keyword>
<proteinExistence type="predicted"/>
<sequence>MIKGIIMEMNERFLTLLTPDGEFLQVRKKSNDYQIGQEILVPVEDRGTFFSNVKVWKGKSVVAFAIACILALVTFIPIGKDEVYAYMSIDVNPSIELGVNEDLAVIELISYNDSGKKIIADLPKWRNKDIHEVTGYILKSLKTNGYLKGEQEVIVGTVHTGGINEKSDLKLEAAIGEMKEAVTKDKGELITFEATKKERQTALEAGVSTGKLMAEQQKGKLEQIESTRKNKEDSRQKESRTVQQKPVIEKNTKKEQTPNNNGKAKKEKINKNKAPHDKIDHNPSKNNKNESRRDQRPGQEDKLKEEKAGKNQGNSDQYKNKNQKHNWDKNPSRNKNQSNHNGKSNSKGKKDEKPNRANDAKKEKENWK</sequence>
<dbReference type="PROSITE" id="PS51849">
    <property type="entry name" value="RSGI_N"/>
    <property type="match status" value="1"/>
</dbReference>
<evidence type="ECO:0000256" key="2">
    <source>
        <dbReference type="ARBA" id="ARBA00022475"/>
    </source>
</evidence>
<feature type="compositionally biased region" description="Basic and acidic residues" evidence="6">
    <location>
        <begin position="247"/>
        <end position="256"/>
    </location>
</feature>
<dbReference type="Pfam" id="PF23750">
    <property type="entry name" value="RsgI_M"/>
    <property type="match status" value="1"/>
</dbReference>
<evidence type="ECO:0000256" key="7">
    <source>
        <dbReference type="SAM" id="Phobius"/>
    </source>
</evidence>
<keyword evidence="3 7" id="KW-0812">Transmembrane</keyword>
<feature type="domain" description="RsgI N-terminal anti-sigma" evidence="8">
    <location>
        <begin position="2"/>
        <end position="50"/>
    </location>
</feature>
<feature type="compositionally biased region" description="Basic and acidic residues" evidence="6">
    <location>
        <begin position="348"/>
        <end position="368"/>
    </location>
</feature>
<organism evidence="9 10">
    <name type="scientific">Anoxybacillus andreesenii</name>
    <dbReference type="NCBI Taxonomy" id="1325932"/>
    <lineage>
        <taxon>Bacteria</taxon>
        <taxon>Bacillati</taxon>
        <taxon>Bacillota</taxon>
        <taxon>Bacilli</taxon>
        <taxon>Bacillales</taxon>
        <taxon>Anoxybacillaceae</taxon>
        <taxon>Anoxybacillus</taxon>
    </lineage>
</organism>
<evidence type="ECO:0000256" key="1">
    <source>
        <dbReference type="ARBA" id="ARBA00004162"/>
    </source>
</evidence>
<dbReference type="Proteomes" id="UP001231362">
    <property type="component" value="Unassembled WGS sequence"/>
</dbReference>
<dbReference type="RefSeq" id="WP_307148687.1">
    <property type="nucleotide sequence ID" value="NZ_JAUSTU010000001.1"/>
</dbReference>
<dbReference type="Pfam" id="PF12791">
    <property type="entry name" value="RsgI_N"/>
    <property type="match status" value="1"/>
</dbReference>
<feature type="compositionally biased region" description="Basic and acidic residues" evidence="6">
    <location>
        <begin position="267"/>
        <end position="309"/>
    </location>
</feature>
<keyword evidence="5 7" id="KW-0472">Membrane</keyword>
<dbReference type="InterPro" id="IPR055431">
    <property type="entry name" value="RsgI_M"/>
</dbReference>
<keyword evidence="10" id="KW-1185">Reference proteome</keyword>
<evidence type="ECO:0000256" key="4">
    <source>
        <dbReference type="ARBA" id="ARBA00022989"/>
    </source>
</evidence>
<comment type="caution">
    <text evidence="9">The sequence shown here is derived from an EMBL/GenBank/DDBJ whole genome shotgun (WGS) entry which is preliminary data.</text>
</comment>
<evidence type="ECO:0000313" key="9">
    <source>
        <dbReference type="EMBL" id="MDQ0154071.1"/>
    </source>
</evidence>
<protein>
    <recommendedName>
        <fullName evidence="8">RsgI N-terminal anti-sigma domain-containing protein</fullName>
    </recommendedName>
</protein>
<evidence type="ECO:0000256" key="5">
    <source>
        <dbReference type="ARBA" id="ARBA00023136"/>
    </source>
</evidence>
<evidence type="ECO:0000313" key="10">
    <source>
        <dbReference type="Proteomes" id="UP001231362"/>
    </source>
</evidence>
<keyword evidence="2" id="KW-1003">Cell membrane</keyword>
<feature type="region of interest" description="Disordered" evidence="6">
    <location>
        <begin position="205"/>
        <end position="368"/>
    </location>
</feature>
<name>A0ABT9UZE1_9BACL</name>
<feature type="compositionally biased region" description="Basic and acidic residues" evidence="6">
    <location>
        <begin position="217"/>
        <end position="240"/>
    </location>
</feature>
<evidence type="ECO:0000256" key="6">
    <source>
        <dbReference type="SAM" id="MobiDB-lite"/>
    </source>
</evidence>
<accession>A0ABT9UZE1</accession>